<dbReference type="KEGG" id="csl:COCSUDRAFT_60122"/>
<sequence>MQHVRPKSAPGMTIFQPSDRTRVEGREALRLALENEKLREENAQLRELLALAGPASAGSAAPSAAGLWGAGGGDSRPKAAVAALRESNENLMRCRVAQLERQVCRAEAELQRRRKFAAEAERAVREVTQRLVSALPEEDAPDDAWLGAVDRLTGLRDWGRGMLCRLRDMRCCVEEEAEAPAPDLVEKEQAVAWSIPYFIPGGSDFAPSEQPLISVRGLCMGEGTLLADSGAVHALECQLAHLAPDLAAAAATLRSLILPNLAGLAPSVASDISEQMRRVLASLVFASAKLSGLACLLPTPMPDLADLSRVPPRLQARLKARADVRKEQRPVAATSAAETVSGVGGTCRQISHSSQLLHQITAALSAARQQHEEPVSRARAALKAVVAAHGQVQAWPASELCLMRLLKQLALHAATLRELPKLLGSCHASSQDALQLVHREAVQAKRDAL</sequence>
<dbReference type="GeneID" id="17036512"/>
<name>I0YJ86_COCSC</name>
<dbReference type="EMBL" id="AGSI01000023">
    <property type="protein sequence ID" value="EIE18455.1"/>
    <property type="molecule type" value="Genomic_DNA"/>
</dbReference>
<reference evidence="1 2" key="1">
    <citation type="journal article" date="2012" name="Genome Biol.">
        <title>The genome of the polar eukaryotic microalga coccomyxa subellipsoidea reveals traits of cold adaptation.</title>
        <authorList>
            <person name="Blanc G."/>
            <person name="Agarkova I."/>
            <person name="Grimwood J."/>
            <person name="Kuo A."/>
            <person name="Brueggeman A."/>
            <person name="Dunigan D."/>
            <person name="Gurnon J."/>
            <person name="Ladunga I."/>
            <person name="Lindquist E."/>
            <person name="Lucas S."/>
            <person name="Pangilinan J."/>
            <person name="Proschold T."/>
            <person name="Salamov A."/>
            <person name="Schmutz J."/>
            <person name="Weeks D."/>
            <person name="Yamada T."/>
            <person name="Claverie J.M."/>
            <person name="Grigoriev I."/>
            <person name="Van Etten J."/>
            <person name="Lomsadze A."/>
            <person name="Borodovsky M."/>
        </authorList>
    </citation>
    <scope>NUCLEOTIDE SEQUENCE [LARGE SCALE GENOMIC DNA]</scope>
    <source>
        <strain evidence="1 2">C-169</strain>
    </source>
</reference>
<evidence type="ECO:0000313" key="2">
    <source>
        <dbReference type="Proteomes" id="UP000007264"/>
    </source>
</evidence>
<dbReference type="Proteomes" id="UP000007264">
    <property type="component" value="Unassembled WGS sequence"/>
</dbReference>
<dbReference type="AlphaFoldDB" id="I0YJ86"/>
<protein>
    <submittedName>
        <fullName evidence="1">Uncharacterized protein</fullName>
    </submittedName>
</protein>
<gene>
    <name evidence="1" type="ORF">COCSUDRAFT_60122</name>
</gene>
<proteinExistence type="predicted"/>
<comment type="caution">
    <text evidence="1">The sequence shown here is derived from an EMBL/GenBank/DDBJ whole genome shotgun (WGS) entry which is preliminary data.</text>
</comment>
<keyword evidence="2" id="KW-1185">Reference proteome</keyword>
<evidence type="ECO:0000313" key="1">
    <source>
        <dbReference type="EMBL" id="EIE18455.1"/>
    </source>
</evidence>
<accession>I0YJ86</accession>
<dbReference type="OrthoDB" id="10482221at2759"/>
<organism evidence="1 2">
    <name type="scientific">Coccomyxa subellipsoidea (strain C-169)</name>
    <name type="common">Green microalga</name>
    <dbReference type="NCBI Taxonomy" id="574566"/>
    <lineage>
        <taxon>Eukaryota</taxon>
        <taxon>Viridiplantae</taxon>
        <taxon>Chlorophyta</taxon>
        <taxon>core chlorophytes</taxon>
        <taxon>Trebouxiophyceae</taxon>
        <taxon>Trebouxiophyceae incertae sedis</taxon>
        <taxon>Coccomyxaceae</taxon>
        <taxon>Coccomyxa</taxon>
        <taxon>Coccomyxa subellipsoidea</taxon>
    </lineage>
</organism>
<dbReference type="RefSeq" id="XP_005642999.1">
    <property type="nucleotide sequence ID" value="XM_005642942.1"/>
</dbReference>